<feature type="transmembrane region" description="Helical" evidence="6">
    <location>
        <begin position="123"/>
        <end position="140"/>
    </location>
</feature>
<evidence type="ECO:0000256" key="3">
    <source>
        <dbReference type="ARBA" id="ARBA00022692"/>
    </source>
</evidence>
<feature type="domain" description="EamA" evidence="7">
    <location>
        <begin position="12"/>
        <end position="140"/>
    </location>
</feature>
<accession>A0A5E4PJM5</accession>
<dbReference type="Proteomes" id="UP000324194">
    <property type="component" value="Chromosome 1"/>
</dbReference>
<dbReference type="PANTHER" id="PTHR32322">
    <property type="entry name" value="INNER MEMBRANE TRANSPORTER"/>
    <property type="match status" value="1"/>
</dbReference>
<evidence type="ECO:0000259" key="7">
    <source>
        <dbReference type="Pfam" id="PF00892"/>
    </source>
</evidence>
<feature type="transmembrane region" description="Helical" evidence="6">
    <location>
        <begin position="245"/>
        <end position="266"/>
    </location>
</feature>
<dbReference type="Pfam" id="PF00892">
    <property type="entry name" value="EamA"/>
    <property type="match status" value="2"/>
</dbReference>
<proteinExistence type="inferred from homology"/>
<keyword evidence="4 6" id="KW-1133">Transmembrane helix</keyword>
<evidence type="ECO:0000313" key="9">
    <source>
        <dbReference type="Proteomes" id="UP000324194"/>
    </source>
</evidence>
<dbReference type="InterPro" id="IPR000620">
    <property type="entry name" value="EamA_dom"/>
</dbReference>
<evidence type="ECO:0000313" key="8">
    <source>
        <dbReference type="EMBL" id="VVC76551.1"/>
    </source>
</evidence>
<evidence type="ECO:0000256" key="2">
    <source>
        <dbReference type="ARBA" id="ARBA00007362"/>
    </source>
</evidence>
<sequence length="292" mass="32288">MKNINFRIFGLFVFIILSWGMAWPVNKIGLAYMTPAWYTAVRLIVGTVTMMALVIAIGKFSLPKRRDFPLIIIIGLLQISVYILLANIGLAYLPAGRSSLLAYTTPLWVMPAATLFFNEEAGILRWAGFFLGIAGLIILLSPWELDWADKNILFGAAMLLLASLCWAVSMICARYMHWSKSPLELIPWQLLTGTVPIVAYAFMQEPLTAIHWNLPLVLSLVYTGILVTGLSYWSGLVVNRELPTIMVSLGFLMVPVVSLIVSSVYMQEAISLPTIAAMILIISGICCVVAKE</sequence>
<name>A0A5E4PJM5_9COXI</name>
<dbReference type="EMBL" id="LR699119">
    <property type="protein sequence ID" value="VVC76551.1"/>
    <property type="molecule type" value="Genomic_DNA"/>
</dbReference>
<dbReference type="RefSeq" id="WP_172622807.1">
    <property type="nucleotide sequence ID" value="NZ_LR699119.1"/>
</dbReference>
<dbReference type="InterPro" id="IPR050638">
    <property type="entry name" value="AA-Vitamin_Transporters"/>
</dbReference>
<dbReference type="AlphaFoldDB" id="A0A5E4PJM5"/>
<feature type="transmembrane region" description="Helical" evidence="6">
    <location>
        <begin position="272"/>
        <end position="290"/>
    </location>
</feature>
<keyword evidence="5 6" id="KW-0472">Membrane</keyword>
<feature type="domain" description="EamA" evidence="7">
    <location>
        <begin position="154"/>
        <end position="289"/>
    </location>
</feature>
<feature type="transmembrane region" description="Helical" evidence="6">
    <location>
        <begin position="152"/>
        <end position="173"/>
    </location>
</feature>
<feature type="transmembrane region" description="Helical" evidence="6">
    <location>
        <begin position="99"/>
        <end position="116"/>
    </location>
</feature>
<gene>
    <name evidence="8" type="primary">yijE</name>
    <name evidence="8" type="ORF">AQUSIP_18670</name>
</gene>
<reference evidence="8 9" key="1">
    <citation type="submission" date="2019-08" db="EMBL/GenBank/DDBJ databases">
        <authorList>
            <person name="Guy L."/>
        </authorList>
    </citation>
    <scope>NUCLEOTIDE SEQUENCE [LARGE SCALE GENOMIC DNA]</scope>
    <source>
        <strain evidence="8 9">SGT-108</strain>
    </source>
</reference>
<dbReference type="SUPFAM" id="SSF103481">
    <property type="entry name" value="Multidrug resistance efflux transporter EmrE"/>
    <property type="match status" value="2"/>
</dbReference>
<evidence type="ECO:0000256" key="4">
    <source>
        <dbReference type="ARBA" id="ARBA00022989"/>
    </source>
</evidence>
<evidence type="ECO:0000256" key="6">
    <source>
        <dbReference type="SAM" id="Phobius"/>
    </source>
</evidence>
<evidence type="ECO:0000256" key="1">
    <source>
        <dbReference type="ARBA" id="ARBA00004141"/>
    </source>
</evidence>
<evidence type="ECO:0000256" key="5">
    <source>
        <dbReference type="ARBA" id="ARBA00023136"/>
    </source>
</evidence>
<feature type="transmembrane region" description="Helical" evidence="6">
    <location>
        <begin position="185"/>
        <end position="203"/>
    </location>
</feature>
<dbReference type="KEGG" id="asip:AQUSIP_18670"/>
<comment type="similarity">
    <text evidence="2">Belongs to the EamA transporter family.</text>
</comment>
<protein>
    <submittedName>
        <fullName evidence="8">Putative inner membrane transporter yiJE</fullName>
    </submittedName>
</protein>
<dbReference type="PANTHER" id="PTHR32322:SF2">
    <property type="entry name" value="EAMA DOMAIN-CONTAINING PROTEIN"/>
    <property type="match status" value="1"/>
</dbReference>
<comment type="subcellular location">
    <subcellularLocation>
        <location evidence="1">Membrane</location>
        <topology evidence="1">Multi-pass membrane protein</topology>
    </subcellularLocation>
</comment>
<feature type="transmembrane region" description="Helical" evidence="6">
    <location>
        <begin position="70"/>
        <end position="93"/>
    </location>
</feature>
<keyword evidence="9" id="KW-1185">Reference proteome</keyword>
<dbReference type="GO" id="GO:0016020">
    <property type="term" value="C:membrane"/>
    <property type="evidence" value="ECO:0007669"/>
    <property type="project" value="UniProtKB-SubCell"/>
</dbReference>
<feature type="transmembrane region" description="Helical" evidence="6">
    <location>
        <begin position="209"/>
        <end position="233"/>
    </location>
</feature>
<feature type="transmembrane region" description="Helical" evidence="6">
    <location>
        <begin position="37"/>
        <end position="58"/>
    </location>
</feature>
<keyword evidence="3 6" id="KW-0812">Transmembrane</keyword>
<organism evidence="8 9">
    <name type="scientific">Aquicella siphonis</name>
    <dbReference type="NCBI Taxonomy" id="254247"/>
    <lineage>
        <taxon>Bacteria</taxon>
        <taxon>Pseudomonadati</taxon>
        <taxon>Pseudomonadota</taxon>
        <taxon>Gammaproteobacteria</taxon>
        <taxon>Legionellales</taxon>
        <taxon>Coxiellaceae</taxon>
        <taxon>Aquicella</taxon>
    </lineage>
</organism>
<dbReference type="InterPro" id="IPR037185">
    <property type="entry name" value="EmrE-like"/>
</dbReference>